<evidence type="ECO:0000256" key="1">
    <source>
        <dbReference type="SAM" id="MobiDB-lite"/>
    </source>
</evidence>
<name>A0A3L6SPQ3_PANMI</name>
<proteinExistence type="predicted"/>
<accession>A0A3L6SPQ3</accession>
<dbReference type="AlphaFoldDB" id="A0A3L6SPQ3"/>
<dbReference type="OrthoDB" id="692133at2759"/>
<protein>
    <recommendedName>
        <fullName evidence="4">Myb-like domain-containing protein</fullName>
    </recommendedName>
</protein>
<dbReference type="PANTHER" id="PTHR45224">
    <property type="entry name" value="OS01G0527900 PROTEIN-RELATED"/>
    <property type="match status" value="1"/>
</dbReference>
<evidence type="ECO:0000313" key="2">
    <source>
        <dbReference type="EMBL" id="RLN24626.1"/>
    </source>
</evidence>
<evidence type="ECO:0008006" key="4">
    <source>
        <dbReference type="Google" id="ProtNLM"/>
    </source>
</evidence>
<comment type="caution">
    <text evidence="2">The sequence shown here is derived from an EMBL/GenBank/DDBJ whole genome shotgun (WGS) entry which is preliminary data.</text>
</comment>
<gene>
    <name evidence="2" type="ORF">C2845_PM07G15790</name>
</gene>
<keyword evidence="3" id="KW-1185">Reference proteome</keyword>
<feature type="region of interest" description="Disordered" evidence="1">
    <location>
        <begin position="1"/>
        <end position="76"/>
    </location>
</feature>
<evidence type="ECO:0000313" key="3">
    <source>
        <dbReference type="Proteomes" id="UP000275267"/>
    </source>
</evidence>
<sequence length="171" mass="18169">MPSGFTSTGPTSLGGSMAFFSASGGSSSRGDESSPIVSASQAGAPPMHPAPVVQIADDSESSTDDGGNNGGRKLWSEDENLRLVSAWLKNSNDPIGGNGKARDRYWKEVAAECNKHTPNNKEEHQCNANNTRTRISLTFNKFNGFYNDVKERTCLGARTTTLASAACFTLC</sequence>
<feature type="compositionally biased region" description="Polar residues" evidence="1">
    <location>
        <begin position="1"/>
        <end position="11"/>
    </location>
</feature>
<organism evidence="2 3">
    <name type="scientific">Panicum miliaceum</name>
    <name type="common">Proso millet</name>
    <name type="synonym">Broomcorn millet</name>
    <dbReference type="NCBI Taxonomy" id="4540"/>
    <lineage>
        <taxon>Eukaryota</taxon>
        <taxon>Viridiplantae</taxon>
        <taxon>Streptophyta</taxon>
        <taxon>Embryophyta</taxon>
        <taxon>Tracheophyta</taxon>
        <taxon>Spermatophyta</taxon>
        <taxon>Magnoliopsida</taxon>
        <taxon>Liliopsida</taxon>
        <taxon>Poales</taxon>
        <taxon>Poaceae</taxon>
        <taxon>PACMAD clade</taxon>
        <taxon>Panicoideae</taxon>
        <taxon>Panicodae</taxon>
        <taxon>Paniceae</taxon>
        <taxon>Panicinae</taxon>
        <taxon>Panicum</taxon>
        <taxon>Panicum sect. Panicum</taxon>
    </lineage>
</organism>
<reference evidence="3" key="1">
    <citation type="journal article" date="2019" name="Nat. Commun.">
        <title>The genome of broomcorn millet.</title>
        <authorList>
            <person name="Zou C."/>
            <person name="Miki D."/>
            <person name="Li D."/>
            <person name="Tang Q."/>
            <person name="Xiao L."/>
            <person name="Rajput S."/>
            <person name="Deng P."/>
            <person name="Jia W."/>
            <person name="Huang R."/>
            <person name="Zhang M."/>
            <person name="Sun Y."/>
            <person name="Hu J."/>
            <person name="Fu X."/>
            <person name="Schnable P.S."/>
            <person name="Li F."/>
            <person name="Zhang H."/>
            <person name="Feng B."/>
            <person name="Zhu X."/>
            <person name="Liu R."/>
            <person name="Schnable J.C."/>
            <person name="Zhu J.-K."/>
            <person name="Zhang H."/>
        </authorList>
    </citation>
    <scope>NUCLEOTIDE SEQUENCE [LARGE SCALE GENOMIC DNA]</scope>
</reference>
<dbReference type="Proteomes" id="UP000275267">
    <property type="component" value="Unassembled WGS sequence"/>
</dbReference>
<feature type="compositionally biased region" description="Low complexity" evidence="1">
    <location>
        <begin position="13"/>
        <end position="28"/>
    </location>
</feature>
<dbReference type="EMBL" id="PQIB02000004">
    <property type="protein sequence ID" value="RLN24626.1"/>
    <property type="molecule type" value="Genomic_DNA"/>
</dbReference>